<sequence>MFSRSQQVTVNGGNFLAVEGDYNPSVRVENRRGIDILLEGVAKGALHNSGERFDPPKCHPNTRTAVLQKIMDWIQNGDPSSPEFMWIYGPAGSGKSAIAQSIAELCYEYGLLLGTFFFSRSVAGRNDDKRLAATIAYQIGQSISEALPSIEKAVERNPALLSLNLEAQLKALIIEPLLKSASHPLPRPRLIIIDGLDECQDPRAQTTIIRTFTQLVTVHKLPFIILFASRTEYHIREAFNDKILDANLCRIALDNTLWRADEDIRSFLISRFQNIHATHQIRSYLPRDWPLPEVINKLVGKSSGQFIYASTVIKYVEAHGHHPTNRLDTVLGLRSIENGTPFAELDYLYRHILSAVEDYSLVSRILGYLLLVEASRSFGAFNTPKFIDKFFKLQTGTTYLALSNLHSIINVPDDGQAITMIHASFGDFLFDTSRSDTYFLDPSFAHTDIAVCCFQTIAEGGSPVT</sequence>
<name>A0A067SF29_GALM3</name>
<gene>
    <name evidence="3" type="ORF">GALMADRAFT_1037793</name>
</gene>
<dbReference type="PANTHER" id="PTHR10039:SF17">
    <property type="entry name" value="FUNGAL STAND N-TERMINAL GOODBYE DOMAIN-CONTAINING PROTEIN-RELATED"/>
    <property type="match status" value="1"/>
</dbReference>
<dbReference type="InterPro" id="IPR027417">
    <property type="entry name" value="P-loop_NTPase"/>
</dbReference>
<keyword evidence="1" id="KW-0677">Repeat</keyword>
<evidence type="ECO:0000259" key="2">
    <source>
        <dbReference type="Pfam" id="PF24883"/>
    </source>
</evidence>
<dbReference type="Gene3D" id="3.40.50.300">
    <property type="entry name" value="P-loop containing nucleotide triphosphate hydrolases"/>
    <property type="match status" value="1"/>
</dbReference>
<accession>A0A067SF29</accession>
<dbReference type="SUPFAM" id="SSF52540">
    <property type="entry name" value="P-loop containing nucleoside triphosphate hydrolases"/>
    <property type="match status" value="1"/>
</dbReference>
<dbReference type="Proteomes" id="UP000027222">
    <property type="component" value="Unassembled WGS sequence"/>
</dbReference>
<dbReference type="InterPro" id="IPR056884">
    <property type="entry name" value="NPHP3-like_N"/>
</dbReference>
<protein>
    <recommendedName>
        <fullName evidence="2">Nephrocystin 3-like N-terminal domain-containing protein</fullName>
    </recommendedName>
</protein>
<dbReference type="OrthoDB" id="4760524at2759"/>
<dbReference type="AlphaFoldDB" id="A0A067SF29"/>
<proteinExistence type="predicted"/>
<dbReference type="Pfam" id="PF24883">
    <property type="entry name" value="NPHP3_N"/>
    <property type="match status" value="1"/>
</dbReference>
<keyword evidence="4" id="KW-1185">Reference proteome</keyword>
<evidence type="ECO:0000313" key="3">
    <source>
        <dbReference type="EMBL" id="KDR68617.1"/>
    </source>
</evidence>
<organism evidence="3 4">
    <name type="scientific">Galerina marginata (strain CBS 339.88)</name>
    <dbReference type="NCBI Taxonomy" id="685588"/>
    <lineage>
        <taxon>Eukaryota</taxon>
        <taxon>Fungi</taxon>
        <taxon>Dikarya</taxon>
        <taxon>Basidiomycota</taxon>
        <taxon>Agaricomycotina</taxon>
        <taxon>Agaricomycetes</taxon>
        <taxon>Agaricomycetidae</taxon>
        <taxon>Agaricales</taxon>
        <taxon>Agaricineae</taxon>
        <taxon>Strophariaceae</taxon>
        <taxon>Galerina</taxon>
    </lineage>
</organism>
<evidence type="ECO:0000256" key="1">
    <source>
        <dbReference type="ARBA" id="ARBA00022737"/>
    </source>
</evidence>
<dbReference type="HOGENOM" id="CLU_000288_6_10_1"/>
<reference evidence="4" key="1">
    <citation type="journal article" date="2014" name="Proc. Natl. Acad. Sci. U.S.A.">
        <title>Extensive sampling of basidiomycete genomes demonstrates inadequacy of the white-rot/brown-rot paradigm for wood decay fungi.</title>
        <authorList>
            <person name="Riley R."/>
            <person name="Salamov A.A."/>
            <person name="Brown D.W."/>
            <person name="Nagy L.G."/>
            <person name="Floudas D."/>
            <person name="Held B.W."/>
            <person name="Levasseur A."/>
            <person name="Lombard V."/>
            <person name="Morin E."/>
            <person name="Otillar R."/>
            <person name="Lindquist E.A."/>
            <person name="Sun H."/>
            <person name="LaButti K.M."/>
            <person name="Schmutz J."/>
            <person name="Jabbour D."/>
            <person name="Luo H."/>
            <person name="Baker S.E."/>
            <person name="Pisabarro A.G."/>
            <person name="Walton J.D."/>
            <person name="Blanchette R.A."/>
            <person name="Henrissat B."/>
            <person name="Martin F."/>
            <person name="Cullen D."/>
            <person name="Hibbett D.S."/>
            <person name="Grigoriev I.V."/>
        </authorList>
    </citation>
    <scope>NUCLEOTIDE SEQUENCE [LARGE SCALE GENOMIC DNA]</scope>
    <source>
        <strain evidence="4">CBS 339.88</strain>
    </source>
</reference>
<evidence type="ECO:0000313" key="4">
    <source>
        <dbReference type="Proteomes" id="UP000027222"/>
    </source>
</evidence>
<feature type="domain" description="Nephrocystin 3-like N-terminal" evidence="2">
    <location>
        <begin position="69"/>
        <end position="230"/>
    </location>
</feature>
<dbReference type="PANTHER" id="PTHR10039">
    <property type="entry name" value="AMELOGENIN"/>
    <property type="match status" value="1"/>
</dbReference>
<dbReference type="EMBL" id="KL142407">
    <property type="protein sequence ID" value="KDR68617.1"/>
    <property type="molecule type" value="Genomic_DNA"/>
</dbReference>